<dbReference type="AlphaFoldDB" id="A0AA38NI65"/>
<evidence type="ECO:0000313" key="2">
    <source>
        <dbReference type="EMBL" id="KAJ3783047.1"/>
    </source>
</evidence>
<evidence type="ECO:0000313" key="3">
    <source>
        <dbReference type="Proteomes" id="UP001163798"/>
    </source>
</evidence>
<dbReference type="Proteomes" id="UP001163798">
    <property type="component" value="Unassembled WGS sequence"/>
</dbReference>
<protein>
    <recommendedName>
        <fullName evidence="1">F-box domain-containing protein</fullName>
    </recommendedName>
</protein>
<feature type="domain" description="F-box" evidence="1">
    <location>
        <begin position="2"/>
        <end position="49"/>
    </location>
</feature>
<dbReference type="InterPro" id="IPR001810">
    <property type="entry name" value="F-box_dom"/>
</dbReference>
<dbReference type="Gene3D" id="1.20.1280.50">
    <property type="match status" value="1"/>
</dbReference>
<dbReference type="PROSITE" id="PS50181">
    <property type="entry name" value="FBOX"/>
    <property type="match status" value="1"/>
</dbReference>
<dbReference type="SUPFAM" id="SSF81383">
    <property type="entry name" value="F-box domain"/>
    <property type="match status" value="1"/>
</dbReference>
<name>A0AA38NI65_9AGAR</name>
<dbReference type="InterPro" id="IPR036047">
    <property type="entry name" value="F-box-like_dom_sf"/>
</dbReference>
<comment type="caution">
    <text evidence="2">The sequence shown here is derived from an EMBL/GenBank/DDBJ whole genome shotgun (WGS) entry which is preliminary data.</text>
</comment>
<keyword evidence="3" id="KW-1185">Reference proteome</keyword>
<organism evidence="2 3">
    <name type="scientific">Lentinula aff. detonsa</name>
    <dbReference type="NCBI Taxonomy" id="2804958"/>
    <lineage>
        <taxon>Eukaryota</taxon>
        <taxon>Fungi</taxon>
        <taxon>Dikarya</taxon>
        <taxon>Basidiomycota</taxon>
        <taxon>Agaricomycotina</taxon>
        <taxon>Agaricomycetes</taxon>
        <taxon>Agaricomycetidae</taxon>
        <taxon>Agaricales</taxon>
        <taxon>Marasmiineae</taxon>
        <taxon>Omphalotaceae</taxon>
        <taxon>Lentinula</taxon>
    </lineage>
</organism>
<evidence type="ECO:0000259" key="1">
    <source>
        <dbReference type="PROSITE" id="PS50181"/>
    </source>
</evidence>
<sequence>MTSLLLSLPDDILITILVALNAQDLISISLTCRALYVFCASTDYIWHTIHIDFPLNLSHQTIADISPVQLQKHCVDGLRVEYNWRKNPPRLKALSRIEHGGIVDQIQYLAPQWLVSMARVSTSLGPTCVLSIWDCNISGDVKRIERISLEPRGLSKFSATLSEDRTHVLIVIFGSPRAEILRVYYIPLQTDYNADPDKYITSRLMANDVAESVFEADICGEIVSCLIARFDMGQPVYQLLFLDAKSGRHLRINVDVPPPFTKLQVRLFPDSFLLLSGVEGPQNLVLRIYDTTSILKGLKHSNSDFSASRQSLGTPCAKYSSSALGSRSQEYKLSASHLSTVAALIFPSGTSNRFVRFPVHSDNEGITRFGHQSELQSHTFHKPRNVETYPEFISLGHRGQRAVWLERKWDEESDRIRFNLMKGSFPSDHSGDVAVGPLLREHIALPFVVDTCQSMAFDEATGRIFLGLYTGEIYVLGF</sequence>
<dbReference type="Pfam" id="PF12937">
    <property type="entry name" value="F-box-like"/>
    <property type="match status" value="1"/>
</dbReference>
<proteinExistence type="predicted"/>
<reference evidence="2" key="1">
    <citation type="submission" date="2022-08" db="EMBL/GenBank/DDBJ databases">
        <authorList>
            <consortium name="DOE Joint Genome Institute"/>
            <person name="Min B."/>
            <person name="Riley R."/>
            <person name="Sierra-Patev S."/>
            <person name="Naranjo-Ortiz M."/>
            <person name="Looney B."/>
            <person name="Konkel Z."/>
            <person name="Slot J.C."/>
            <person name="Sakamoto Y."/>
            <person name="Steenwyk J.L."/>
            <person name="Rokas A."/>
            <person name="Carro J."/>
            <person name="Camarero S."/>
            <person name="Ferreira P."/>
            <person name="Molpeceres G."/>
            <person name="Ruiz-Duenas F.J."/>
            <person name="Serrano A."/>
            <person name="Henrissat B."/>
            <person name="Drula E."/>
            <person name="Hughes K.W."/>
            <person name="Mata J.L."/>
            <person name="Ishikawa N.K."/>
            <person name="Vargas-Isla R."/>
            <person name="Ushijima S."/>
            <person name="Smith C.A."/>
            <person name="Ahrendt S."/>
            <person name="Andreopoulos W."/>
            <person name="He G."/>
            <person name="Labutti K."/>
            <person name="Lipzen A."/>
            <person name="Ng V."/>
            <person name="Sandor L."/>
            <person name="Barry K."/>
            <person name="Martinez A.T."/>
            <person name="Xiao Y."/>
            <person name="Gibbons J.G."/>
            <person name="Terashima K."/>
            <person name="Hibbett D.S."/>
            <person name="Grigoriev I.V."/>
        </authorList>
    </citation>
    <scope>NUCLEOTIDE SEQUENCE</scope>
    <source>
        <strain evidence="2">TFB10291</strain>
    </source>
</reference>
<accession>A0AA38NI65</accession>
<gene>
    <name evidence="2" type="ORF">GGU10DRAFT_389380</name>
</gene>
<dbReference type="SMART" id="SM00256">
    <property type="entry name" value="FBOX"/>
    <property type="match status" value="1"/>
</dbReference>
<dbReference type="EMBL" id="MU793439">
    <property type="protein sequence ID" value="KAJ3783047.1"/>
    <property type="molecule type" value="Genomic_DNA"/>
</dbReference>